<dbReference type="AlphaFoldDB" id="A0A3N6LPU0"/>
<name>A0A3N6LPU0_9EURY</name>
<protein>
    <submittedName>
        <fullName evidence="2">Uncharacterized protein</fullName>
    </submittedName>
</protein>
<keyword evidence="3" id="KW-1185">Reference proteome</keyword>
<evidence type="ECO:0000313" key="3">
    <source>
        <dbReference type="Proteomes" id="UP000273828"/>
    </source>
</evidence>
<comment type="caution">
    <text evidence="2">The sequence shown here is derived from an EMBL/GenBank/DDBJ whole genome shotgun (WGS) entry which is preliminary data.</text>
</comment>
<dbReference type="EMBL" id="REFY01000002">
    <property type="protein sequence ID" value="RQG91533.1"/>
    <property type="molecule type" value="Genomic_DNA"/>
</dbReference>
<gene>
    <name evidence="2" type="ORF">EA462_06120</name>
</gene>
<organism evidence="2 3">
    <name type="scientific">Natrarchaeobius halalkaliphilus</name>
    <dbReference type="NCBI Taxonomy" id="1679091"/>
    <lineage>
        <taxon>Archaea</taxon>
        <taxon>Methanobacteriati</taxon>
        <taxon>Methanobacteriota</taxon>
        <taxon>Stenosarchaea group</taxon>
        <taxon>Halobacteria</taxon>
        <taxon>Halobacteriales</taxon>
        <taxon>Natrialbaceae</taxon>
        <taxon>Natrarchaeobius</taxon>
    </lineage>
</organism>
<reference evidence="2 3" key="1">
    <citation type="submission" date="2018-10" db="EMBL/GenBank/DDBJ databases">
        <title>Natrarchaeobius chitinivorans gen. nov., sp. nov., and Natrarchaeobius haloalkaliphilus sp. nov., alkaliphilic, chitin-utilizing haloarchaea from hypersaline alkaline lakes.</title>
        <authorList>
            <person name="Sorokin D.Y."/>
            <person name="Elcheninov A.G."/>
            <person name="Kostrikina N.A."/>
            <person name="Bale N.J."/>
            <person name="Sinninghe Damste J.S."/>
            <person name="Khijniak T.V."/>
            <person name="Kublanov I.V."/>
            <person name="Toshchakov S.V."/>
        </authorList>
    </citation>
    <scope>NUCLEOTIDE SEQUENCE [LARGE SCALE GENOMIC DNA]</scope>
    <source>
        <strain evidence="2 3">AArcht-Sl</strain>
    </source>
</reference>
<accession>A0A3N6LPU0</accession>
<evidence type="ECO:0000313" key="2">
    <source>
        <dbReference type="EMBL" id="RQG91533.1"/>
    </source>
</evidence>
<feature type="region of interest" description="Disordered" evidence="1">
    <location>
        <begin position="1"/>
        <end position="21"/>
    </location>
</feature>
<proteinExistence type="predicted"/>
<sequence>MRTFGAQRRRRPYAVGSRPHYRRGTGVLAEIAAPSEEDEQTDGRTPRCEGIADLRIRHAVERHETGEVSTNEAARIAAVSAAEWLEIARERGLTTQLSPDALESDVRSARDI</sequence>
<dbReference type="Proteomes" id="UP000273828">
    <property type="component" value="Unassembled WGS sequence"/>
</dbReference>
<evidence type="ECO:0000256" key="1">
    <source>
        <dbReference type="SAM" id="MobiDB-lite"/>
    </source>
</evidence>